<evidence type="ECO:0000256" key="1">
    <source>
        <dbReference type="SAM" id="SignalP"/>
    </source>
</evidence>
<dbReference type="AlphaFoldDB" id="A0A318JSD6"/>
<gene>
    <name evidence="3" type="ORF">DFR42_101847</name>
</gene>
<proteinExistence type="predicted"/>
<keyword evidence="1" id="KW-0732">Signal</keyword>
<dbReference type="Gene3D" id="3.40.710.10">
    <property type="entry name" value="DD-peptidase/beta-lactamase superfamily"/>
    <property type="match status" value="1"/>
</dbReference>
<sequence>MQQTRFAILFLALLGGPFMSMSSAQTALPDAEASDPQKMGWMQGFPPAPDKLIKFANGSNYQFPRTRWSFSHGRELGPTSNVWHGAGPVSALPVALLDLDKLRFADEKGSDISWADMQARTYTDSILVLHKGKIVYERYLGITKTYVPHIAMSVTKSFVGTLAATLAAEGKLDPSAPVTQYIPELKDTAYGDATVRQVMDMTIGVQYSENYADPKAEVWDYARSGGLLPTAPTYDGPKTFYDFLVKLKKEGKHDEAFAYKTVNAEVLAWIVKRATGQNLSDLLSERIWQKLGTENDAYFSVDSVGTEQGGGGLNLTLRDMARFGEMMRLNGKFNGQQIIPVAAVEDIRKGADPAKFAKAGYVTLPGYSYRNMWWVGHNSHQTFEARGIHGQRIYIDPVAEMVIVKFSSHPIAANGATDPVTYRAFQALANHLMK</sequence>
<evidence type="ECO:0000313" key="4">
    <source>
        <dbReference type="Proteomes" id="UP000247792"/>
    </source>
</evidence>
<dbReference type="InterPro" id="IPR001466">
    <property type="entry name" value="Beta-lactam-related"/>
</dbReference>
<evidence type="ECO:0000259" key="2">
    <source>
        <dbReference type="Pfam" id="PF00144"/>
    </source>
</evidence>
<feature type="domain" description="Beta-lactamase-related" evidence="2">
    <location>
        <begin position="122"/>
        <end position="410"/>
    </location>
</feature>
<feature type="signal peptide" evidence="1">
    <location>
        <begin position="1"/>
        <end position="26"/>
    </location>
</feature>
<dbReference type="InterPro" id="IPR050789">
    <property type="entry name" value="Diverse_Enzym_Activities"/>
</dbReference>
<evidence type="ECO:0000313" key="3">
    <source>
        <dbReference type="EMBL" id="PXX47270.1"/>
    </source>
</evidence>
<feature type="chain" id="PRO_5016345396" description="Beta-lactamase-related domain-containing protein" evidence="1">
    <location>
        <begin position="27"/>
        <end position="434"/>
    </location>
</feature>
<reference evidence="3 4" key="1">
    <citation type="submission" date="2018-05" db="EMBL/GenBank/DDBJ databases">
        <title>Genomic Encyclopedia of Type Strains, Phase IV (KMG-IV): sequencing the most valuable type-strain genomes for metagenomic binning, comparative biology and taxonomic classification.</title>
        <authorList>
            <person name="Goeker M."/>
        </authorList>
    </citation>
    <scope>NUCLEOTIDE SEQUENCE [LARGE SCALE GENOMIC DNA]</scope>
    <source>
        <strain evidence="3 4">DSM 19792</strain>
    </source>
</reference>
<accession>A0A318JSD6</accession>
<dbReference type="EMBL" id="QJKB01000001">
    <property type="protein sequence ID" value="PXX47270.1"/>
    <property type="molecule type" value="Genomic_DNA"/>
</dbReference>
<dbReference type="Pfam" id="PF00144">
    <property type="entry name" value="Beta-lactamase"/>
    <property type="match status" value="1"/>
</dbReference>
<keyword evidence="4" id="KW-1185">Reference proteome</keyword>
<dbReference type="PANTHER" id="PTHR43283">
    <property type="entry name" value="BETA-LACTAMASE-RELATED"/>
    <property type="match status" value="1"/>
</dbReference>
<name>A0A318JSD6_9BURK</name>
<dbReference type="PANTHER" id="PTHR43283:SF7">
    <property type="entry name" value="BETA-LACTAMASE-RELATED DOMAIN-CONTAINING PROTEIN"/>
    <property type="match status" value="1"/>
</dbReference>
<dbReference type="SUPFAM" id="SSF56601">
    <property type="entry name" value="beta-lactamase/transpeptidase-like"/>
    <property type="match status" value="1"/>
</dbReference>
<dbReference type="InterPro" id="IPR012338">
    <property type="entry name" value="Beta-lactam/transpept-like"/>
</dbReference>
<protein>
    <recommendedName>
        <fullName evidence="2">Beta-lactamase-related domain-containing protein</fullName>
    </recommendedName>
</protein>
<dbReference type="Proteomes" id="UP000247792">
    <property type="component" value="Unassembled WGS sequence"/>
</dbReference>
<organism evidence="3 4">
    <name type="scientific">Undibacterium pigrum</name>
    <dbReference type="NCBI Taxonomy" id="401470"/>
    <lineage>
        <taxon>Bacteria</taxon>
        <taxon>Pseudomonadati</taxon>
        <taxon>Pseudomonadota</taxon>
        <taxon>Betaproteobacteria</taxon>
        <taxon>Burkholderiales</taxon>
        <taxon>Oxalobacteraceae</taxon>
        <taxon>Undibacterium</taxon>
    </lineage>
</organism>
<comment type="caution">
    <text evidence="3">The sequence shown here is derived from an EMBL/GenBank/DDBJ whole genome shotgun (WGS) entry which is preliminary data.</text>
</comment>